<evidence type="ECO:0000313" key="1">
    <source>
        <dbReference type="EMBL" id="KAJ1104451.1"/>
    </source>
</evidence>
<proteinExistence type="predicted"/>
<accession>A0AAV7ML02</accession>
<keyword evidence="2" id="KW-1185">Reference proteome</keyword>
<name>A0AAV7ML02_PLEWA</name>
<dbReference type="AlphaFoldDB" id="A0AAV7ML02"/>
<comment type="caution">
    <text evidence="1">The sequence shown here is derived from an EMBL/GenBank/DDBJ whole genome shotgun (WGS) entry which is preliminary data.</text>
</comment>
<dbReference type="EMBL" id="JANPWB010000013">
    <property type="protein sequence ID" value="KAJ1104451.1"/>
    <property type="molecule type" value="Genomic_DNA"/>
</dbReference>
<dbReference type="Proteomes" id="UP001066276">
    <property type="component" value="Chromosome 9"/>
</dbReference>
<sequence>MSSLASASSWKGMDVPLRAARALLPSASPSFACCLLPRQLLHSPEDGDGSVYLLIVDTILVGKPVRCSARSPASNSAAVFETQAAEACTTRKTTMQCRHWELRRCHSVIDSQAKTSNGALGEI</sequence>
<evidence type="ECO:0000313" key="2">
    <source>
        <dbReference type="Proteomes" id="UP001066276"/>
    </source>
</evidence>
<protein>
    <recommendedName>
        <fullName evidence="3">Secreted protein</fullName>
    </recommendedName>
</protein>
<evidence type="ECO:0008006" key="3">
    <source>
        <dbReference type="Google" id="ProtNLM"/>
    </source>
</evidence>
<organism evidence="1 2">
    <name type="scientific">Pleurodeles waltl</name>
    <name type="common">Iberian ribbed newt</name>
    <dbReference type="NCBI Taxonomy" id="8319"/>
    <lineage>
        <taxon>Eukaryota</taxon>
        <taxon>Metazoa</taxon>
        <taxon>Chordata</taxon>
        <taxon>Craniata</taxon>
        <taxon>Vertebrata</taxon>
        <taxon>Euteleostomi</taxon>
        <taxon>Amphibia</taxon>
        <taxon>Batrachia</taxon>
        <taxon>Caudata</taxon>
        <taxon>Salamandroidea</taxon>
        <taxon>Salamandridae</taxon>
        <taxon>Pleurodelinae</taxon>
        <taxon>Pleurodeles</taxon>
    </lineage>
</organism>
<reference evidence="1" key="1">
    <citation type="journal article" date="2022" name="bioRxiv">
        <title>Sequencing and chromosome-scale assembly of the giantPleurodeles waltlgenome.</title>
        <authorList>
            <person name="Brown T."/>
            <person name="Elewa A."/>
            <person name="Iarovenko S."/>
            <person name="Subramanian E."/>
            <person name="Araus A.J."/>
            <person name="Petzold A."/>
            <person name="Susuki M."/>
            <person name="Suzuki K.-i.T."/>
            <person name="Hayashi T."/>
            <person name="Toyoda A."/>
            <person name="Oliveira C."/>
            <person name="Osipova E."/>
            <person name="Leigh N.D."/>
            <person name="Simon A."/>
            <person name="Yun M.H."/>
        </authorList>
    </citation>
    <scope>NUCLEOTIDE SEQUENCE</scope>
    <source>
        <strain evidence="1">20211129_DDA</strain>
        <tissue evidence="1">Liver</tissue>
    </source>
</reference>
<gene>
    <name evidence="1" type="ORF">NDU88_001863</name>
</gene>